<feature type="repeat" description="HEAT" evidence="4">
    <location>
        <begin position="1502"/>
        <end position="1537"/>
    </location>
</feature>
<dbReference type="InterPro" id="IPR016024">
    <property type="entry name" value="ARM-type_fold"/>
</dbReference>
<evidence type="ECO:0000313" key="9">
    <source>
        <dbReference type="Proteomes" id="UP000494206"/>
    </source>
</evidence>
<evidence type="ECO:0000256" key="4">
    <source>
        <dbReference type="PROSITE-ProRule" id="PRU00103"/>
    </source>
</evidence>
<dbReference type="SUPFAM" id="SSF48371">
    <property type="entry name" value="ARM repeat"/>
    <property type="match status" value="4"/>
</dbReference>
<dbReference type="Gene3D" id="1.25.10.10">
    <property type="entry name" value="Leucine-rich Repeat Variant"/>
    <property type="match status" value="6"/>
</dbReference>
<proteinExistence type="inferred from homology"/>
<keyword evidence="5" id="KW-0175">Coiled coil</keyword>
<dbReference type="SMART" id="SM01349">
    <property type="entry name" value="TOG"/>
    <property type="match status" value="1"/>
</dbReference>
<feature type="repeat" description="HEAT" evidence="4">
    <location>
        <begin position="1579"/>
        <end position="1617"/>
    </location>
</feature>
<dbReference type="Proteomes" id="UP000494206">
    <property type="component" value="Unassembled WGS sequence"/>
</dbReference>
<reference evidence="8 9" key="1">
    <citation type="submission" date="2020-04" db="EMBL/GenBank/DDBJ databases">
        <authorList>
            <person name="Laetsch R D."/>
            <person name="Stevens L."/>
            <person name="Kumar S."/>
            <person name="Blaxter L. M."/>
        </authorList>
    </citation>
    <scope>NUCLEOTIDE SEQUENCE [LARGE SCALE GENOMIC DNA]</scope>
</reference>
<evidence type="ECO:0000256" key="6">
    <source>
        <dbReference type="SAM" id="MobiDB-lite"/>
    </source>
</evidence>
<dbReference type="PANTHER" id="PTHR23346">
    <property type="entry name" value="TRANSLATIONAL ACTIVATOR GCN1-RELATED"/>
    <property type="match status" value="1"/>
</dbReference>
<dbReference type="InterPro" id="IPR011989">
    <property type="entry name" value="ARM-like"/>
</dbReference>
<dbReference type="Pfam" id="PF24993">
    <property type="entry name" value="GNC1_N"/>
    <property type="match status" value="1"/>
</dbReference>
<evidence type="ECO:0000256" key="1">
    <source>
        <dbReference type="ARBA" id="ARBA00007366"/>
    </source>
</evidence>
<sequence length="2628" mass="288917">MTEENVTTKESAENQNQGSQEDSLKDEAKRFAQAVNESSVRVHGMSYASLTKTIERASEVPEVFVKALVKMSASASMRRYVQPASFRYVAALITALAKHNFAATIRTLSQTVLSNIAIVPNLSDSSALSQIPTSKWMLSLLESPKISELPKDDVQIIISALATLAYYISASSSAWKIFARKLRNVLKANPNLKTLIEEELKVMSKENPEKSLVLISAVCKATNAEFCTSLFVDLITKIALLAKTVPPENVIKASVDSVKTLPEKVFSDEIVPNIKKALLRGAEIAIYGILTIVDNVPFSVDATALDLLKAITSSLQSSDEKLKNSAINMVVALTKRVQPSVLSKVVSTLLDQYSAAKSAENRIALLQGISKIAQITECQDIDKIADDIIAKTTKADKDTHDGTVEAQWSAAAEWAARLSTITPGLIAAFKDASKQQPAVKYIVYRALHNILEKRDMSLLPEGVDLKPLLTEIDTGPKGELCSIGLALILLKTTKKGSVEYVKAWGRAAHAESLFRDKILSAAKWQDAIAWAKLVEVVILQRPVTDTKTYPSHILRGLSLLLFWPHWKVRAQAIKSLKNILDDEKALFAEELADLIFSETTKGNIDNLLRKVPNCPSSEWVVPGEWYVQALRLLLSPPGPELDKLAIHTLLLASVKRLVEVDGSVWLRWVHEHRESKTWQASQNFRETAIMRVLKCENRDVRNTALITLVALNDNQLKNDLWAHVEANMKEIDVKDYSKVTEKEIAIYKCPEGQLYNTSVLDFDEAAGIKEQKGRREDQLIEIELIRELAEKRRKEGKLSAKQKQVMEKELASEKEIRDELAQLYENAETRLDEAAAMVNADKAGAYLRYSILFDYCLPLSKCLLVAEEAAKLFLAYRDACFEHSEDYLEELVGSCWLRVIGSAYKIKGWCDEPLEKALKRVFALLNERAFIVDTGDEDDDEALIFDDEIVGAPQLTFLYPMIKMVLNGKYPEVIREDVLNLLRSAMHKKFLRDREVLTLPMAEYSSMLMRYFTDNLTGLAYLVALRQLFRLANDTNDIGPRILGMVREIFGYVTHDNSEVRPAALEILAAPQLLMRIVVECGLDASISQEILIRVYIARFDPVESIVEYADRLWDSNHLQIKTVMALPLVDECVSPSALVRDSASRALYDFVSEQPDQMKAILKKIDETYKDLAIVRGAIFDEVGRMQRDAVDEWERRSGIGIALILLATIVNVEDAEDLIKIVAPDGLSDRSPECRNSLRNAAVETIRRHGAAIMPRLLPFLEKLSDETPAGADHDNRRQGLVVLLGTLAQYIDSTEKVQSIVARLMEALATPSQTVQESVSRCLAPLVPKIRDTAKDLVSKLQFTLYEGETYGERRGAAYGIAGLVKGMGIIALRDIDLMATIQKNLGNKKSAKHREGGLLALEILCSSIGKLFEPYIIKALPSLLLTFGDNDANVRKAAEDTAKAMMGSMTVYGTKLVLPLLLEALEDDSWRTKCAATELLGSVAYCAPKQLSSCLPYIVPKLIEVLADSSSKVQKSGEKALQQIANVVRNPEIIGVSNQLMAGLIDPANKTSAALQAVLNTKFIHYIDAPSLALLMPIVRRAFEDRNSETRRVAAQIISNIYSLCEDKDMEAYLPHMVPGLQRSLLDPVPEIRTVSARALGAVVSKSGGATSKKLRDEVVPWLKEMLVSPQSTVDRSGAAQGLCEVLAGVGAEQLEFVMPEIIAATESTEVSAETRDGYILMYIYLPMVFGEKFVPYLPQVVPPILKALADENEYVRASALKAGQRLIQQYCAHARRLLLPQLQLALMDENWRIRHAAVQLIGDFLFNISGISGKSTSTTANDDDTMGMEQAGKVIVRALGQKDRDRVLAGLYLTRSDLALVVRQAAGHVWKMVVSNTPRTLKEIIKVLFELVVDSLASTCEDRQQMGARCLGELVRKMGDKVINDILPVLDANQKSSDVAKRIGVAIALHEIIGNMSKEVLNHYLSSIVGPVRDAVCDEDEGVREAAADTFTVLYHVVGNEALDEIITPLLESLTPEQDHILAGLCDVMKQNSRSMLPYLLPKLTKPPVNVHALCSLSSVAGDSLSRQLPKVLDALLAACVTNSADDPMIDSCEKVVTAVTDEDGVPVLVDYLIKRASVDANVPAAVLLSTFITKSGVNISHLAEDVLPGMLQLYTSSEPQIVDHVITSAIALTQSMDQKELQDVLPAAKKAINIIVAGSKGKQIPGFAHPKGIQPLIGMLRESILQGSTEMKALAAESLGMIVKVSDVVALKAHVINITGPLIRVLGDRYPANVKLPIIETLSKLLDKVDAMLRPFLPQLQSTFLKALQDPTSKPVRLAAGGALARLLKLHMKPEVTLTEMLKFLATCQDQQLLETSLATTRALVAVAAPKLTPQVVEEIYKVAESVFSPQIENAGELDMSLTACSGALLGETIVRREDWKTAEKNMLAAVGSNQTRSRIRQAKAAALQQACESNADGLWSSEANEACRKALMAAITSTDSIVACCALRAAAHILIANVDRDLLAAVAKAINHQSIDVRKASAVALGHVGAKHLLSNDFLKVIVPQLVNGCKESNSGVRSASELALVHVFRMNENEDRFDAYRNTLEGIVQKNLDETRVCLARAVRSGDIDLERLGTTLSVY</sequence>
<dbReference type="Pfam" id="PF23271">
    <property type="entry name" value="HEAT_GCN1"/>
    <property type="match status" value="1"/>
</dbReference>
<dbReference type="InterPro" id="IPR021133">
    <property type="entry name" value="HEAT_type_2"/>
</dbReference>
<feature type="repeat" description="HEAT" evidence="4">
    <location>
        <begin position="1973"/>
        <end position="2010"/>
    </location>
</feature>
<dbReference type="FunFam" id="1.25.10.10:FF:000162">
    <property type="entry name" value="GCN1, eIF2 alpha kinase activator homolog"/>
    <property type="match status" value="1"/>
</dbReference>
<name>A0A8S1EP84_9PELO</name>
<dbReference type="Pfam" id="PF24984">
    <property type="entry name" value="HEAT_EF3_GNC1"/>
    <property type="match status" value="1"/>
</dbReference>
<dbReference type="GO" id="GO:0005829">
    <property type="term" value="C:cytosol"/>
    <property type="evidence" value="ECO:0007669"/>
    <property type="project" value="TreeGrafter"/>
</dbReference>
<evidence type="ECO:0000256" key="2">
    <source>
        <dbReference type="ARBA" id="ARBA00022553"/>
    </source>
</evidence>
<dbReference type="Pfam" id="PF24987">
    <property type="entry name" value="HEAT_EF3_N"/>
    <property type="match status" value="2"/>
</dbReference>
<feature type="domain" description="TOG" evidence="7">
    <location>
        <begin position="1332"/>
        <end position="1561"/>
    </location>
</feature>
<keyword evidence="9" id="KW-1185">Reference proteome</keyword>
<dbReference type="GO" id="GO:0000226">
    <property type="term" value="P:microtubule cytoskeleton organization"/>
    <property type="evidence" value="ECO:0007669"/>
    <property type="project" value="UniProtKB-ARBA"/>
</dbReference>
<dbReference type="PANTHER" id="PTHR23346:SF7">
    <property type="entry name" value="STALLED RIBOSOME SENSOR GCN1"/>
    <property type="match status" value="1"/>
</dbReference>
<dbReference type="OrthoDB" id="5148094at2759"/>
<dbReference type="EMBL" id="CADEPM010000003">
    <property type="protein sequence ID" value="CAB3402030.1"/>
    <property type="molecule type" value="Genomic_DNA"/>
</dbReference>
<feature type="coiled-coil region" evidence="5">
    <location>
        <begin position="803"/>
        <end position="837"/>
    </location>
</feature>
<dbReference type="InterPro" id="IPR056810">
    <property type="entry name" value="GNC1-like_N"/>
</dbReference>
<dbReference type="FunFam" id="1.25.10.10:FF:000096">
    <property type="entry name" value="eIF-2-alpha kinase activator gcn1"/>
    <property type="match status" value="1"/>
</dbReference>
<protein>
    <recommendedName>
        <fullName evidence="7">TOG domain-containing protein</fullName>
    </recommendedName>
</protein>
<accession>A0A8S1EP84</accession>
<dbReference type="InterPro" id="IPR034085">
    <property type="entry name" value="TOG"/>
</dbReference>
<dbReference type="Pfam" id="PF25801">
    <property type="entry name" value="HEAT_GCN1_C_2"/>
    <property type="match status" value="1"/>
</dbReference>
<dbReference type="GO" id="GO:0006417">
    <property type="term" value="P:regulation of translation"/>
    <property type="evidence" value="ECO:0007669"/>
    <property type="project" value="TreeGrafter"/>
</dbReference>
<dbReference type="PROSITE" id="PS50077">
    <property type="entry name" value="HEAT_REPEAT"/>
    <property type="match status" value="3"/>
</dbReference>
<dbReference type="GO" id="GO:0034198">
    <property type="term" value="P:cellular response to amino acid starvation"/>
    <property type="evidence" value="ECO:0007669"/>
    <property type="project" value="TreeGrafter"/>
</dbReference>
<comment type="caution">
    <text evidence="8">The sequence shown here is derived from an EMBL/GenBank/DDBJ whole genome shotgun (WGS) entry which is preliminary data.</text>
</comment>
<feature type="region of interest" description="Disordered" evidence="6">
    <location>
        <begin position="1"/>
        <end position="27"/>
    </location>
</feature>
<gene>
    <name evidence="8" type="ORF">CBOVIS_LOCUS4704</name>
</gene>
<dbReference type="FunFam" id="1.25.10.10:FF:000090">
    <property type="entry name" value="eIF-2-alpha kinase activator GCN1"/>
    <property type="match status" value="1"/>
</dbReference>
<evidence type="ECO:0000256" key="5">
    <source>
        <dbReference type="SAM" id="Coils"/>
    </source>
</evidence>
<evidence type="ECO:0000256" key="3">
    <source>
        <dbReference type="ARBA" id="ARBA00022737"/>
    </source>
</evidence>
<evidence type="ECO:0000313" key="8">
    <source>
        <dbReference type="EMBL" id="CAB3402030.1"/>
    </source>
</evidence>
<keyword evidence="3" id="KW-0677">Repeat</keyword>
<keyword evidence="2" id="KW-0597">Phosphoprotein</keyword>
<organism evidence="8 9">
    <name type="scientific">Caenorhabditis bovis</name>
    <dbReference type="NCBI Taxonomy" id="2654633"/>
    <lineage>
        <taxon>Eukaryota</taxon>
        <taxon>Metazoa</taxon>
        <taxon>Ecdysozoa</taxon>
        <taxon>Nematoda</taxon>
        <taxon>Chromadorea</taxon>
        <taxon>Rhabditida</taxon>
        <taxon>Rhabditina</taxon>
        <taxon>Rhabditomorpha</taxon>
        <taxon>Rhabditoidea</taxon>
        <taxon>Rhabditidae</taxon>
        <taxon>Peloderinae</taxon>
        <taxon>Caenorhabditis</taxon>
    </lineage>
</organism>
<comment type="similarity">
    <text evidence="1">Belongs to the GCN1 family.</text>
</comment>
<dbReference type="GO" id="GO:0019887">
    <property type="term" value="F:protein kinase regulator activity"/>
    <property type="evidence" value="ECO:0007669"/>
    <property type="project" value="TreeGrafter"/>
</dbReference>
<feature type="compositionally biased region" description="Basic and acidic residues" evidence="6">
    <location>
        <begin position="1"/>
        <end position="12"/>
    </location>
</feature>
<evidence type="ECO:0000259" key="7">
    <source>
        <dbReference type="SMART" id="SM01349"/>
    </source>
</evidence>
<dbReference type="InterPro" id="IPR057546">
    <property type="entry name" value="HEAT_GCN1"/>
</dbReference>